<name>D6TC59_KTERA</name>
<dbReference type="AlphaFoldDB" id="D6TC59"/>
<feature type="region of interest" description="Disordered" evidence="1">
    <location>
        <begin position="42"/>
        <end position="88"/>
    </location>
</feature>
<organism evidence="3 4">
    <name type="scientific">Ktedonobacter racemifer DSM 44963</name>
    <dbReference type="NCBI Taxonomy" id="485913"/>
    <lineage>
        <taxon>Bacteria</taxon>
        <taxon>Bacillati</taxon>
        <taxon>Chloroflexota</taxon>
        <taxon>Ktedonobacteria</taxon>
        <taxon>Ktedonobacterales</taxon>
        <taxon>Ktedonobacteraceae</taxon>
        <taxon>Ktedonobacter</taxon>
    </lineage>
</organism>
<evidence type="ECO:0000313" key="4">
    <source>
        <dbReference type="Proteomes" id="UP000004508"/>
    </source>
</evidence>
<dbReference type="EMBL" id="ADVG01000003">
    <property type="protein sequence ID" value="EFH84455.1"/>
    <property type="molecule type" value="Genomic_DNA"/>
</dbReference>
<proteinExistence type="predicted"/>
<evidence type="ECO:0000256" key="1">
    <source>
        <dbReference type="SAM" id="MobiDB-lite"/>
    </source>
</evidence>
<dbReference type="Proteomes" id="UP000004508">
    <property type="component" value="Unassembled WGS sequence"/>
</dbReference>
<comment type="caution">
    <text evidence="3">The sequence shown here is derived from an EMBL/GenBank/DDBJ whole genome shotgun (WGS) entry which is preliminary data.</text>
</comment>
<sequence>MVRPKGRTLGEPGLSATPLAGTLLLETQDYQLRNDEWINALPVGARRERGNHPREDLSTEQDHGGTTGSPKRGDAQGDGGVILLKRSS</sequence>
<evidence type="ECO:0000313" key="2">
    <source>
        <dbReference type="EMBL" id="EFH84455.1"/>
    </source>
</evidence>
<keyword evidence="4" id="KW-1185">Reference proteome</keyword>
<dbReference type="InParanoid" id="D6TC59"/>
<reference evidence="3 4" key="1">
    <citation type="journal article" date="2011" name="Stand. Genomic Sci.">
        <title>Non-contiguous finished genome sequence and contextual data of the filamentous soil bacterium Ktedonobacter racemifer type strain (SOSP1-21).</title>
        <authorList>
            <person name="Chang Y.J."/>
            <person name="Land M."/>
            <person name="Hauser L."/>
            <person name="Chertkov O."/>
            <person name="Del Rio T.G."/>
            <person name="Nolan M."/>
            <person name="Copeland A."/>
            <person name="Tice H."/>
            <person name="Cheng J.F."/>
            <person name="Lucas S."/>
            <person name="Han C."/>
            <person name="Goodwin L."/>
            <person name="Pitluck S."/>
            <person name="Ivanova N."/>
            <person name="Ovchinikova G."/>
            <person name="Pati A."/>
            <person name="Chen A."/>
            <person name="Palaniappan K."/>
            <person name="Mavromatis K."/>
            <person name="Liolios K."/>
            <person name="Brettin T."/>
            <person name="Fiebig A."/>
            <person name="Rohde M."/>
            <person name="Abt B."/>
            <person name="Goker M."/>
            <person name="Detter J.C."/>
            <person name="Woyke T."/>
            <person name="Bristow J."/>
            <person name="Eisen J.A."/>
            <person name="Markowitz V."/>
            <person name="Hugenholtz P."/>
            <person name="Kyrpides N.C."/>
            <person name="Klenk H.P."/>
            <person name="Lapidus A."/>
        </authorList>
    </citation>
    <scope>NUCLEOTIDE SEQUENCE [LARGE SCALE GENOMIC DNA]</scope>
    <source>
        <strain evidence="4">DSM 44963</strain>
        <strain evidence="3">SOSP1-21</strain>
    </source>
</reference>
<dbReference type="EMBL" id="ADVG01000001">
    <property type="protein sequence ID" value="EFH88095.1"/>
    <property type="molecule type" value="Genomic_DNA"/>
</dbReference>
<protein>
    <submittedName>
        <fullName evidence="3">Uncharacterized protein</fullName>
    </submittedName>
</protein>
<feature type="compositionally biased region" description="Basic and acidic residues" evidence="1">
    <location>
        <begin position="45"/>
        <end position="63"/>
    </location>
</feature>
<gene>
    <name evidence="2" type="ORF">Krac_5501</name>
    <name evidence="3" type="ORF">Krac_9483</name>
</gene>
<evidence type="ECO:0000313" key="3">
    <source>
        <dbReference type="EMBL" id="EFH88095.1"/>
    </source>
</evidence>
<accession>D6TC59</accession>